<dbReference type="Proteomes" id="UP000299102">
    <property type="component" value="Unassembled WGS sequence"/>
</dbReference>
<organism evidence="2 3">
    <name type="scientific">Eumeta variegata</name>
    <name type="common">Bagworm moth</name>
    <name type="synonym">Eumeta japonica</name>
    <dbReference type="NCBI Taxonomy" id="151549"/>
    <lineage>
        <taxon>Eukaryota</taxon>
        <taxon>Metazoa</taxon>
        <taxon>Ecdysozoa</taxon>
        <taxon>Arthropoda</taxon>
        <taxon>Hexapoda</taxon>
        <taxon>Insecta</taxon>
        <taxon>Pterygota</taxon>
        <taxon>Neoptera</taxon>
        <taxon>Endopterygota</taxon>
        <taxon>Lepidoptera</taxon>
        <taxon>Glossata</taxon>
        <taxon>Ditrysia</taxon>
        <taxon>Tineoidea</taxon>
        <taxon>Psychidae</taxon>
        <taxon>Oiketicinae</taxon>
        <taxon>Eumeta</taxon>
    </lineage>
</organism>
<sequence length="110" mass="12508">MSLYRIGWLRNCAPAASLRPPTPRRARVTALMSPAAGTRRVIHELQQSLGELSNRNRICQRDRELVNCPVGECARAARHAWIDFARRPRRKHASSPGPAYPPHFRLMSSR</sequence>
<reference evidence="2 3" key="1">
    <citation type="journal article" date="2019" name="Commun. Biol.">
        <title>The bagworm genome reveals a unique fibroin gene that provides high tensile strength.</title>
        <authorList>
            <person name="Kono N."/>
            <person name="Nakamura H."/>
            <person name="Ohtoshi R."/>
            <person name="Tomita M."/>
            <person name="Numata K."/>
            <person name="Arakawa K."/>
        </authorList>
    </citation>
    <scope>NUCLEOTIDE SEQUENCE [LARGE SCALE GENOMIC DNA]</scope>
</reference>
<name>A0A4C1YK11_EUMVA</name>
<evidence type="ECO:0000313" key="2">
    <source>
        <dbReference type="EMBL" id="GBP75613.1"/>
    </source>
</evidence>
<gene>
    <name evidence="2" type="ORF">EVAR_43519_1</name>
</gene>
<evidence type="ECO:0000313" key="3">
    <source>
        <dbReference type="Proteomes" id="UP000299102"/>
    </source>
</evidence>
<protein>
    <submittedName>
        <fullName evidence="2">Uncharacterized protein</fullName>
    </submittedName>
</protein>
<dbReference type="EMBL" id="BGZK01001254">
    <property type="protein sequence ID" value="GBP75613.1"/>
    <property type="molecule type" value="Genomic_DNA"/>
</dbReference>
<keyword evidence="3" id="KW-1185">Reference proteome</keyword>
<feature type="region of interest" description="Disordered" evidence="1">
    <location>
        <begin position="87"/>
        <end position="110"/>
    </location>
</feature>
<evidence type="ECO:0000256" key="1">
    <source>
        <dbReference type="SAM" id="MobiDB-lite"/>
    </source>
</evidence>
<proteinExistence type="predicted"/>
<comment type="caution">
    <text evidence="2">The sequence shown here is derived from an EMBL/GenBank/DDBJ whole genome shotgun (WGS) entry which is preliminary data.</text>
</comment>
<dbReference type="AlphaFoldDB" id="A0A4C1YK11"/>
<accession>A0A4C1YK11</accession>